<protein>
    <submittedName>
        <fullName evidence="1">Uncharacterized protein</fullName>
    </submittedName>
</protein>
<evidence type="ECO:0000313" key="2">
    <source>
        <dbReference type="Proteomes" id="UP000529652"/>
    </source>
</evidence>
<name>A0AB34Z2R5_BORAF</name>
<proteinExistence type="predicted"/>
<gene>
    <name evidence="1" type="ORF">HNP63_001013</name>
</gene>
<dbReference type="InterPro" id="IPR004180">
    <property type="entry name" value="DUF226_BOR_spp"/>
</dbReference>
<dbReference type="EMBL" id="JACHGM010000006">
    <property type="protein sequence ID" value="MBB5141592.1"/>
    <property type="molecule type" value="Genomic_DNA"/>
</dbReference>
<dbReference type="Pfam" id="PF02890">
    <property type="entry name" value="DUF226"/>
    <property type="match status" value="1"/>
</dbReference>
<dbReference type="RefSeq" id="WP_373477045.1">
    <property type="nucleotide sequence ID" value="NZ_CAXOVT010000006.1"/>
</dbReference>
<comment type="caution">
    <text evidence="1">The sequence shown here is derived from an EMBL/GenBank/DDBJ whole genome shotgun (WGS) entry which is preliminary data.</text>
</comment>
<sequence>MGDRTMYHTILNNILRGFDVKSEKVFVFFTNLFTKEKKYVTLFPTRKGDEFLGMFYGYKKIRNNPFYSDYTSVCNFSKKKSKPTINLISLNLGSKKGVCFAICIPLLIYLQNASLLVNRKLYKQILNLKKAVFAFYSKDLIPGGVITKWIQKTKEKKLDLMDRIGNLINPPGHFTRSRPRRW</sequence>
<dbReference type="AlphaFoldDB" id="A0AB34Z2R5"/>
<organism evidence="1 2">
    <name type="scientific">Borreliella afzelii</name>
    <name type="common">Borrelia afzelii</name>
    <dbReference type="NCBI Taxonomy" id="29518"/>
    <lineage>
        <taxon>Bacteria</taxon>
        <taxon>Pseudomonadati</taxon>
        <taxon>Spirochaetota</taxon>
        <taxon>Spirochaetia</taxon>
        <taxon>Spirochaetales</taxon>
        <taxon>Borreliaceae</taxon>
        <taxon>Borreliella</taxon>
    </lineage>
</organism>
<accession>A0AB34Z2R5</accession>
<dbReference type="Proteomes" id="UP000529652">
    <property type="component" value="Unassembled WGS sequence"/>
</dbReference>
<reference evidence="1 2" key="1">
    <citation type="submission" date="2020-08" db="EMBL/GenBank/DDBJ databases">
        <title>Genomic Encyclopedia of Type Strains, Phase IV (KMG-IV): sequencing the most valuable type-strain genomes for metagenomic binning, comparative biology and taxonomic classification.</title>
        <authorList>
            <person name="Goeker M."/>
        </authorList>
    </citation>
    <scope>NUCLEOTIDE SEQUENCE [LARGE SCALE GENOMIC DNA]</scope>
    <source>
        <strain evidence="1 2">DSM 10508</strain>
    </source>
</reference>
<evidence type="ECO:0000313" key="1">
    <source>
        <dbReference type="EMBL" id="MBB5141592.1"/>
    </source>
</evidence>